<dbReference type="AlphaFoldDB" id="A0A660DXY8"/>
<evidence type="ECO:0000313" key="2">
    <source>
        <dbReference type="Proteomes" id="UP000289996"/>
    </source>
</evidence>
<accession>A0A660DXY8</accession>
<proteinExistence type="predicted"/>
<dbReference type="RefSeq" id="WP_130847176.1">
    <property type="nucleotide sequence ID" value="NZ_UYIE01000119.1"/>
</dbReference>
<gene>
    <name evidence="1" type="ORF">MUDAN_MDHGFNIF_02828</name>
</gene>
<reference evidence="1 2" key="1">
    <citation type="submission" date="2018-11" db="EMBL/GenBank/DDBJ databases">
        <authorList>
            <person name="Wuyts S."/>
        </authorList>
    </citation>
    <scope>NUCLEOTIDE SEQUENCE [LARGE SCALE GENOMIC DNA]</scope>
    <source>
        <strain evidence="1">Lactobacillus mudanjiangensis AMBF249</strain>
    </source>
</reference>
<name>A0A660DXY8_9LACO</name>
<evidence type="ECO:0000313" key="1">
    <source>
        <dbReference type="EMBL" id="VDG28022.1"/>
    </source>
</evidence>
<dbReference type="OrthoDB" id="9930755at2"/>
<keyword evidence="2" id="KW-1185">Reference proteome</keyword>
<dbReference type="Proteomes" id="UP000289996">
    <property type="component" value="Unassembled WGS sequence"/>
</dbReference>
<protein>
    <submittedName>
        <fullName evidence="1">Uncharacterized protein</fullName>
    </submittedName>
</protein>
<dbReference type="EMBL" id="UYIG01000079">
    <property type="protein sequence ID" value="VDG28022.1"/>
    <property type="molecule type" value="Genomic_DNA"/>
</dbReference>
<organism evidence="1 2">
    <name type="scientific">Lactiplantibacillus mudanjiangensis</name>
    <dbReference type="NCBI Taxonomy" id="1296538"/>
    <lineage>
        <taxon>Bacteria</taxon>
        <taxon>Bacillati</taxon>
        <taxon>Bacillota</taxon>
        <taxon>Bacilli</taxon>
        <taxon>Lactobacillales</taxon>
        <taxon>Lactobacillaceae</taxon>
        <taxon>Lactiplantibacillus</taxon>
    </lineage>
</organism>
<sequence length="297" mass="32816">MATINRQQQLQAGLRAIIQPEVTAQTITWPLLTQLATPTLVQLLELHGLFMPFEQQLSFTADSLPENLLKHVPDAPLIAALNAKIELVPGNNLTTTELRYPAAETVRRPIVATLRQLGVPEGKLKLSATPKPVKATPESENYYLYAHTPITLEQHLAALADLQKALTHQNNPLLQKSLLLSAFVLTEGFLKSQLVAVIPNVAANVQGHAFQTLVVRDISQKLRSPRGRADLYHLFFEGQTLPTIPHFELRNLLAHDNAATTITKGQVTYMDEDHQLTTVPFKAIIGGLRGFAEHISH</sequence>